<dbReference type="Proteomes" id="UP001204579">
    <property type="component" value="Unassembled WGS sequence"/>
</dbReference>
<dbReference type="Gene3D" id="3.40.109.10">
    <property type="entry name" value="NADH Oxidase"/>
    <property type="match status" value="1"/>
</dbReference>
<evidence type="ECO:0000313" key="3">
    <source>
        <dbReference type="Proteomes" id="UP001204579"/>
    </source>
</evidence>
<dbReference type="InterPro" id="IPR019224">
    <property type="entry name" value="DUF2148"/>
</dbReference>
<evidence type="ECO:0000259" key="1">
    <source>
        <dbReference type="Pfam" id="PF09918"/>
    </source>
</evidence>
<feature type="domain" description="DUF2148" evidence="1">
    <location>
        <begin position="106"/>
        <end position="172"/>
    </location>
</feature>
<dbReference type="SUPFAM" id="SSF55469">
    <property type="entry name" value="FMN-dependent nitroreductase-like"/>
    <property type="match status" value="1"/>
</dbReference>
<dbReference type="PANTHER" id="PTHR40101">
    <property type="entry name" value="CONSERVED PROTEIN"/>
    <property type="match status" value="1"/>
</dbReference>
<dbReference type="InterPro" id="IPR000415">
    <property type="entry name" value="Nitroreductase-like"/>
</dbReference>
<dbReference type="GO" id="GO:0016491">
    <property type="term" value="F:oxidoreductase activity"/>
    <property type="evidence" value="ECO:0007669"/>
    <property type="project" value="InterPro"/>
</dbReference>
<dbReference type="EMBL" id="JANRHJ010000012">
    <property type="protein sequence ID" value="MCR8874574.1"/>
    <property type="molecule type" value="Genomic_DNA"/>
</dbReference>
<dbReference type="Pfam" id="PF09918">
    <property type="entry name" value="DUF2148"/>
    <property type="match status" value="1"/>
</dbReference>
<evidence type="ECO:0000313" key="2">
    <source>
        <dbReference type="EMBL" id="MCR8874574.1"/>
    </source>
</evidence>
<reference evidence="2 3" key="1">
    <citation type="submission" date="2022-08" db="EMBL/GenBank/DDBJ databases">
        <authorList>
            <person name="Zeman M."/>
            <person name="Kubasova T."/>
        </authorList>
    </citation>
    <scope>NUCLEOTIDE SEQUENCE [LARGE SCALE GENOMIC DNA]</scope>
    <source>
        <strain evidence="2 3">ET62</strain>
    </source>
</reference>
<organism evidence="2 3">
    <name type="scientific">Phocaeicola barnesiae</name>
    <dbReference type="NCBI Taxonomy" id="376804"/>
    <lineage>
        <taxon>Bacteria</taxon>
        <taxon>Pseudomonadati</taxon>
        <taxon>Bacteroidota</taxon>
        <taxon>Bacteroidia</taxon>
        <taxon>Bacteroidales</taxon>
        <taxon>Bacteroidaceae</taxon>
        <taxon>Phocaeicola</taxon>
    </lineage>
</organism>
<accession>A0AAW5NAY1</accession>
<sequence length="179" mass="19274">MIENERDSRHEHVINIARQMMTAARTAPKGKGIDIIEVALVTGDELQQLSKTMVQIAEETGMKFFLRDANNILQAECVVIIGTHEHAQGLNCGHCGFPTCAGRPEGVPCAINSVDVGIAIGSACATAADMRVDTRVMFSAGLAAQRLNCLEGCRSVYAIPVSASSKNPFFDRKSNQPEK</sequence>
<dbReference type="AlphaFoldDB" id="A0AAW5NAY1"/>
<gene>
    <name evidence="2" type="ORF">NW209_11215</name>
</gene>
<proteinExistence type="predicted"/>
<dbReference type="PANTHER" id="PTHR40101:SF1">
    <property type="entry name" value="4FE-4S DOMAIN-CONTAINING PROTEIN"/>
    <property type="match status" value="1"/>
</dbReference>
<dbReference type="RefSeq" id="WP_258335996.1">
    <property type="nucleotide sequence ID" value="NZ_JANRHJ010000012.1"/>
</dbReference>
<keyword evidence="3" id="KW-1185">Reference proteome</keyword>
<protein>
    <submittedName>
        <fullName evidence="2">DUF2148 domain-containing protein</fullName>
    </submittedName>
</protein>
<name>A0AAW5NAY1_9BACT</name>
<comment type="caution">
    <text evidence="2">The sequence shown here is derived from an EMBL/GenBank/DDBJ whole genome shotgun (WGS) entry which is preliminary data.</text>
</comment>